<proteinExistence type="predicted"/>
<evidence type="ECO:0000313" key="2">
    <source>
        <dbReference type="EMBL" id="KNZ59174.1"/>
    </source>
</evidence>
<feature type="region of interest" description="Disordered" evidence="1">
    <location>
        <begin position="292"/>
        <end position="345"/>
    </location>
</feature>
<protein>
    <submittedName>
        <fullName evidence="2">Uncharacterized protein</fullName>
    </submittedName>
</protein>
<dbReference type="Proteomes" id="UP000037035">
    <property type="component" value="Unassembled WGS sequence"/>
</dbReference>
<feature type="compositionally biased region" description="Low complexity" evidence="1">
    <location>
        <begin position="292"/>
        <end position="329"/>
    </location>
</feature>
<feature type="region of interest" description="Disordered" evidence="1">
    <location>
        <begin position="390"/>
        <end position="410"/>
    </location>
</feature>
<reference evidence="2 3" key="1">
    <citation type="submission" date="2015-08" db="EMBL/GenBank/DDBJ databases">
        <title>Next Generation Sequencing and Analysis of the Genome of Puccinia sorghi L Schw, the Causal Agent of Maize Common Rust.</title>
        <authorList>
            <person name="Rochi L."/>
            <person name="Burguener G."/>
            <person name="Darino M."/>
            <person name="Turjanski A."/>
            <person name="Kreff E."/>
            <person name="Dieguez M.J."/>
            <person name="Sacco F."/>
        </authorList>
    </citation>
    <scope>NUCLEOTIDE SEQUENCE [LARGE SCALE GENOMIC DNA]</scope>
    <source>
        <strain evidence="2 3">RO10H11247</strain>
    </source>
</reference>
<comment type="caution">
    <text evidence="2">The sequence shown here is derived from an EMBL/GenBank/DDBJ whole genome shotgun (WGS) entry which is preliminary data.</text>
</comment>
<feature type="region of interest" description="Disordered" evidence="1">
    <location>
        <begin position="1"/>
        <end position="21"/>
    </location>
</feature>
<keyword evidence="3" id="KW-1185">Reference proteome</keyword>
<dbReference type="EMBL" id="LAVV01006603">
    <property type="protein sequence ID" value="KNZ59174.1"/>
    <property type="molecule type" value="Genomic_DNA"/>
</dbReference>
<name>A0A0L6VEL9_9BASI</name>
<dbReference type="VEuPathDB" id="FungiDB:VP01_178g3"/>
<evidence type="ECO:0000256" key="1">
    <source>
        <dbReference type="SAM" id="MobiDB-lite"/>
    </source>
</evidence>
<organism evidence="2 3">
    <name type="scientific">Puccinia sorghi</name>
    <dbReference type="NCBI Taxonomy" id="27349"/>
    <lineage>
        <taxon>Eukaryota</taxon>
        <taxon>Fungi</taxon>
        <taxon>Dikarya</taxon>
        <taxon>Basidiomycota</taxon>
        <taxon>Pucciniomycotina</taxon>
        <taxon>Pucciniomycetes</taxon>
        <taxon>Pucciniales</taxon>
        <taxon>Pucciniaceae</taxon>
        <taxon>Puccinia</taxon>
    </lineage>
</organism>
<sequence>MYKGVEAGDNPPVGKPLASPRGGYRIITETASSGRTNKGRGVVMGWLLGSGNMILRLFEDVESILRVSNMFENWESIHHAGSVSMSSHGVNLFFVNCQWQKIGCAMLTQILFTNPAFTSPPILTWLDVVQMESDELDQEGIAGSVTYQQWACNLCICIDCCKCLSDDISADVCSGLMMRWAGGYKPVQQGLMGNKLSSFPLYAANGPKPETIMATTAFFLSEPLTEPVNGQQPLPSSSFPFSPLYLLTVLLLITLSLYPALRFVIPHPSEADQPMLGLDSSESSFISSAHISLNSQPQQSHSSNTSPPTNTTHSASSSSQPHSPLSQALATTAVAPAQQSTTSQSMLTGQLGSWISAHMQHHALGATAQSNSPSNVSSVIHNVHLDPKLFRPFSTLTPPPRDPQEQPSQNLLSSFETGIKPSLDLDTLIQYSNFYPPEPIKQ</sequence>
<accession>A0A0L6VEL9</accession>
<gene>
    <name evidence="2" type="ORF">VP01_178g3</name>
</gene>
<evidence type="ECO:0000313" key="3">
    <source>
        <dbReference type="Proteomes" id="UP000037035"/>
    </source>
</evidence>
<dbReference type="AlphaFoldDB" id="A0A0L6VEL9"/>